<keyword evidence="3" id="KW-1185">Reference proteome</keyword>
<dbReference type="InterPro" id="IPR018930">
    <property type="entry name" value="LEA-18"/>
</dbReference>
<feature type="compositionally biased region" description="Polar residues" evidence="1">
    <location>
        <begin position="51"/>
        <end position="73"/>
    </location>
</feature>
<feature type="region of interest" description="Disordered" evidence="1">
    <location>
        <begin position="1"/>
        <end position="30"/>
    </location>
</feature>
<dbReference type="OMA" id="DTVQLPM"/>
<protein>
    <submittedName>
        <fullName evidence="2">Uncharacterized protein</fullName>
    </submittedName>
</protein>
<dbReference type="Gramene" id="ONK64591">
    <property type="protein sequence ID" value="ONK64591"/>
    <property type="gene ID" value="A4U43_C07F27690"/>
</dbReference>
<dbReference type="Pfam" id="PF10714">
    <property type="entry name" value="LEA_6"/>
    <property type="match status" value="1"/>
</dbReference>
<accession>A0A5P1EJ12</accession>
<dbReference type="AlphaFoldDB" id="A0A5P1EJ12"/>
<sequence>MSTSKEQQPQHKREEAIVSEKELPSESSPYVQYSNLEDYKQNAYGTQGHLSVADNQRGTGATDAPTISGNGLSEGQVARSSIDCLFSFSSLSSSSLTFEQ</sequence>
<evidence type="ECO:0000256" key="1">
    <source>
        <dbReference type="SAM" id="MobiDB-lite"/>
    </source>
</evidence>
<reference evidence="3" key="1">
    <citation type="journal article" date="2017" name="Nat. Commun.">
        <title>The asparagus genome sheds light on the origin and evolution of a young Y chromosome.</title>
        <authorList>
            <person name="Harkess A."/>
            <person name="Zhou J."/>
            <person name="Xu C."/>
            <person name="Bowers J.E."/>
            <person name="Van der Hulst R."/>
            <person name="Ayyampalayam S."/>
            <person name="Mercati F."/>
            <person name="Riccardi P."/>
            <person name="McKain M.R."/>
            <person name="Kakrana A."/>
            <person name="Tang H."/>
            <person name="Ray J."/>
            <person name="Groenendijk J."/>
            <person name="Arikit S."/>
            <person name="Mathioni S.M."/>
            <person name="Nakano M."/>
            <person name="Shan H."/>
            <person name="Telgmann-Rauber A."/>
            <person name="Kanno A."/>
            <person name="Yue Z."/>
            <person name="Chen H."/>
            <person name="Li W."/>
            <person name="Chen Y."/>
            <person name="Xu X."/>
            <person name="Zhang Y."/>
            <person name="Luo S."/>
            <person name="Chen H."/>
            <person name="Gao J."/>
            <person name="Mao Z."/>
            <person name="Pires J.C."/>
            <person name="Luo M."/>
            <person name="Kudrna D."/>
            <person name="Wing R.A."/>
            <person name="Meyers B.C."/>
            <person name="Yi K."/>
            <person name="Kong H."/>
            <person name="Lavrijsen P."/>
            <person name="Sunseri F."/>
            <person name="Falavigna A."/>
            <person name="Ye Y."/>
            <person name="Leebens-Mack J.H."/>
            <person name="Chen G."/>
        </authorList>
    </citation>
    <scope>NUCLEOTIDE SEQUENCE [LARGE SCALE GENOMIC DNA]</scope>
    <source>
        <strain evidence="3">cv. DH0086</strain>
    </source>
</reference>
<evidence type="ECO:0000313" key="3">
    <source>
        <dbReference type="Proteomes" id="UP000243459"/>
    </source>
</evidence>
<feature type="compositionally biased region" description="Basic and acidic residues" evidence="1">
    <location>
        <begin position="8"/>
        <end position="24"/>
    </location>
</feature>
<feature type="region of interest" description="Disordered" evidence="1">
    <location>
        <begin position="51"/>
        <end position="74"/>
    </location>
</feature>
<proteinExistence type="predicted"/>
<gene>
    <name evidence="2" type="ORF">A4U43_C07F27690</name>
</gene>
<dbReference type="Proteomes" id="UP000243459">
    <property type="component" value="Chromosome 7"/>
</dbReference>
<name>A0A5P1EJ12_ASPOF</name>
<dbReference type="EMBL" id="CM007387">
    <property type="protein sequence ID" value="ONK64591.1"/>
    <property type="molecule type" value="Genomic_DNA"/>
</dbReference>
<organism evidence="2 3">
    <name type="scientific">Asparagus officinalis</name>
    <name type="common">Garden asparagus</name>
    <dbReference type="NCBI Taxonomy" id="4686"/>
    <lineage>
        <taxon>Eukaryota</taxon>
        <taxon>Viridiplantae</taxon>
        <taxon>Streptophyta</taxon>
        <taxon>Embryophyta</taxon>
        <taxon>Tracheophyta</taxon>
        <taxon>Spermatophyta</taxon>
        <taxon>Magnoliopsida</taxon>
        <taxon>Liliopsida</taxon>
        <taxon>Asparagales</taxon>
        <taxon>Asparagaceae</taxon>
        <taxon>Asparagoideae</taxon>
        <taxon>Asparagus</taxon>
    </lineage>
</organism>
<evidence type="ECO:0000313" key="2">
    <source>
        <dbReference type="EMBL" id="ONK64591.1"/>
    </source>
</evidence>